<dbReference type="EMBL" id="ML977311">
    <property type="protein sequence ID" value="KAF2122363.1"/>
    <property type="molecule type" value="Genomic_DNA"/>
</dbReference>
<dbReference type="Proteomes" id="UP000799770">
    <property type="component" value="Unassembled WGS sequence"/>
</dbReference>
<dbReference type="InterPro" id="IPR010730">
    <property type="entry name" value="HET"/>
</dbReference>
<dbReference type="Pfam" id="PF06985">
    <property type="entry name" value="HET"/>
    <property type="match status" value="1"/>
</dbReference>
<accession>A0A6A5ZU06</accession>
<keyword evidence="3" id="KW-1185">Reference proteome</keyword>
<proteinExistence type="predicted"/>
<protein>
    <submittedName>
        <fullName evidence="2">Heterokaryon incompatibility protein-domain-containing protein</fullName>
    </submittedName>
</protein>
<evidence type="ECO:0000259" key="1">
    <source>
        <dbReference type="Pfam" id="PF06985"/>
    </source>
</evidence>
<dbReference type="PANTHER" id="PTHR33112">
    <property type="entry name" value="DOMAIN PROTEIN, PUTATIVE-RELATED"/>
    <property type="match status" value="1"/>
</dbReference>
<feature type="domain" description="Heterokaryon incompatibility" evidence="1">
    <location>
        <begin position="195"/>
        <end position="293"/>
    </location>
</feature>
<dbReference type="AlphaFoldDB" id="A0A6A5ZU06"/>
<dbReference type="OrthoDB" id="5125733at2759"/>
<evidence type="ECO:0000313" key="3">
    <source>
        <dbReference type="Proteomes" id="UP000799770"/>
    </source>
</evidence>
<organism evidence="2 3">
    <name type="scientific">Lophiotrema nucula</name>
    <dbReference type="NCBI Taxonomy" id="690887"/>
    <lineage>
        <taxon>Eukaryota</taxon>
        <taxon>Fungi</taxon>
        <taxon>Dikarya</taxon>
        <taxon>Ascomycota</taxon>
        <taxon>Pezizomycotina</taxon>
        <taxon>Dothideomycetes</taxon>
        <taxon>Pleosporomycetidae</taxon>
        <taxon>Pleosporales</taxon>
        <taxon>Lophiotremataceae</taxon>
        <taxon>Lophiotrema</taxon>
    </lineage>
</organism>
<sequence>MPLCLNCSSISLEALREGCSNLSNAQQLWDSSLTCALCHLIRSSLNNDTAKEIGNALETRYYNTVAKAPIVLYGVFQEEDNLDDDDDTIDHLKLIGIDVHVPLLDDEIDISNLGVYQDEADGDDDCIIGRPSLHEAGGEAAMQLLKMWMLRCNAEHHRCSQITTSGYQLALPTRVLDISEDEVRLYISRGEDEKYAALSHCWGPDPPIKTLKSNFSSHLRGICFERLPNTFRQAIQVARELSLKYIWIDSLCIIQDDKSDWEKEAIKMGSVYEGAEITIAATGSTNAHDGCFIPRPKM</sequence>
<reference evidence="2" key="1">
    <citation type="journal article" date="2020" name="Stud. Mycol.">
        <title>101 Dothideomycetes genomes: a test case for predicting lifestyles and emergence of pathogens.</title>
        <authorList>
            <person name="Haridas S."/>
            <person name="Albert R."/>
            <person name="Binder M."/>
            <person name="Bloem J."/>
            <person name="Labutti K."/>
            <person name="Salamov A."/>
            <person name="Andreopoulos B."/>
            <person name="Baker S."/>
            <person name="Barry K."/>
            <person name="Bills G."/>
            <person name="Bluhm B."/>
            <person name="Cannon C."/>
            <person name="Castanera R."/>
            <person name="Culley D."/>
            <person name="Daum C."/>
            <person name="Ezra D."/>
            <person name="Gonzalez J."/>
            <person name="Henrissat B."/>
            <person name="Kuo A."/>
            <person name="Liang C."/>
            <person name="Lipzen A."/>
            <person name="Lutzoni F."/>
            <person name="Magnuson J."/>
            <person name="Mondo S."/>
            <person name="Nolan M."/>
            <person name="Ohm R."/>
            <person name="Pangilinan J."/>
            <person name="Park H.-J."/>
            <person name="Ramirez L."/>
            <person name="Alfaro M."/>
            <person name="Sun H."/>
            <person name="Tritt A."/>
            <person name="Yoshinaga Y."/>
            <person name="Zwiers L.-H."/>
            <person name="Turgeon B."/>
            <person name="Goodwin S."/>
            <person name="Spatafora J."/>
            <person name="Crous P."/>
            <person name="Grigoriev I."/>
        </authorList>
    </citation>
    <scope>NUCLEOTIDE SEQUENCE</scope>
    <source>
        <strain evidence="2">CBS 627.86</strain>
    </source>
</reference>
<dbReference type="PANTHER" id="PTHR33112:SF13">
    <property type="entry name" value="HETEROKARYON INCOMPATIBILITY DOMAIN-CONTAINING PROTEIN"/>
    <property type="match status" value="1"/>
</dbReference>
<gene>
    <name evidence="2" type="ORF">BDV96DRAFT_143347</name>
</gene>
<name>A0A6A5ZU06_9PLEO</name>
<feature type="non-terminal residue" evidence="2">
    <location>
        <position position="298"/>
    </location>
</feature>
<evidence type="ECO:0000313" key="2">
    <source>
        <dbReference type="EMBL" id="KAF2122363.1"/>
    </source>
</evidence>